<evidence type="ECO:0000313" key="2">
    <source>
        <dbReference type="Proteomes" id="UP000233293"/>
    </source>
</evidence>
<dbReference type="RefSeq" id="WP_101253702.1">
    <property type="nucleotide sequence ID" value="NZ_PIUM01000058.1"/>
</dbReference>
<organism evidence="1 2">
    <name type="scientific">Telmatospirillum siberiense</name>
    <dbReference type="NCBI Taxonomy" id="382514"/>
    <lineage>
        <taxon>Bacteria</taxon>
        <taxon>Pseudomonadati</taxon>
        <taxon>Pseudomonadota</taxon>
        <taxon>Alphaproteobacteria</taxon>
        <taxon>Rhodospirillales</taxon>
        <taxon>Rhodospirillaceae</taxon>
        <taxon>Telmatospirillum</taxon>
    </lineage>
</organism>
<name>A0A2N3PM31_9PROT</name>
<reference evidence="2" key="1">
    <citation type="submission" date="2017-12" db="EMBL/GenBank/DDBJ databases">
        <title>Draft genome sequence of Telmatospirillum siberiense 26-4b1T, an acidotolerant peatland alphaproteobacterium potentially involved in sulfur cycling.</title>
        <authorList>
            <person name="Hausmann B."/>
            <person name="Pjevac P."/>
            <person name="Schreck K."/>
            <person name="Herbold C.W."/>
            <person name="Daims H."/>
            <person name="Wagner M."/>
            <person name="Pester M."/>
            <person name="Loy A."/>
        </authorList>
    </citation>
    <scope>NUCLEOTIDE SEQUENCE [LARGE SCALE GENOMIC DNA]</scope>
    <source>
        <strain evidence="2">26-4b1</strain>
    </source>
</reference>
<dbReference type="Proteomes" id="UP000233293">
    <property type="component" value="Unassembled WGS sequence"/>
</dbReference>
<dbReference type="EMBL" id="PIUM01000058">
    <property type="protein sequence ID" value="PKU21457.1"/>
    <property type="molecule type" value="Genomic_DNA"/>
</dbReference>
<accession>A0A2N3PM31</accession>
<protein>
    <submittedName>
        <fullName evidence="1">Uncharacterized protein</fullName>
    </submittedName>
</protein>
<gene>
    <name evidence="1" type="ORF">CWS72_26640</name>
</gene>
<evidence type="ECO:0000313" key="1">
    <source>
        <dbReference type="EMBL" id="PKU21457.1"/>
    </source>
</evidence>
<proteinExistence type="predicted"/>
<comment type="caution">
    <text evidence="1">The sequence shown here is derived from an EMBL/GenBank/DDBJ whole genome shotgun (WGS) entry which is preliminary data.</text>
</comment>
<dbReference type="AlphaFoldDB" id="A0A2N3PM31"/>
<sequence length="103" mass="10695">MKAGTGMLVFEAGGVVAPITNITQTVSEFLNAGATPGKYADGLAALAALAQAGATAFSARTALIDPKTGLSYWNEIMVWNDANGNGSIDAAREWNMRSFKRAA</sequence>
<keyword evidence="2" id="KW-1185">Reference proteome</keyword>
<dbReference type="OrthoDB" id="9816306at2"/>